<dbReference type="InterPro" id="IPR020606">
    <property type="entry name" value="Ribosomal_uS7_CS"/>
</dbReference>
<keyword evidence="6 7" id="KW-0687">Ribonucleoprotein</keyword>
<evidence type="ECO:0000256" key="3">
    <source>
        <dbReference type="ARBA" id="ARBA00022730"/>
    </source>
</evidence>
<evidence type="ECO:0000256" key="4">
    <source>
        <dbReference type="ARBA" id="ARBA00022884"/>
    </source>
</evidence>
<dbReference type="GO" id="GO:0000049">
    <property type="term" value="F:tRNA binding"/>
    <property type="evidence" value="ECO:0007669"/>
    <property type="project" value="UniProtKB-UniRule"/>
</dbReference>
<dbReference type="AlphaFoldDB" id="A0A166A1E5"/>
<evidence type="ECO:0000256" key="6">
    <source>
        <dbReference type="ARBA" id="ARBA00023274"/>
    </source>
</evidence>
<dbReference type="OrthoDB" id="9807653at2"/>
<accession>A0A166A1E5</accession>
<evidence type="ECO:0000256" key="8">
    <source>
        <dbReference type="RuleBase" id="RU003619"/>
    </source>
</evidence>
<dbReference type="CDD" id="cd14869">
    <property type="entry name" value="uS7_Bacteria"/>
    <property type="match status" value="1"/>
</dbReference>
<dbReference type="NCBIfam" id="TIGR01029">
    <property type="entry name" value="rpsG_bact"/>
    <property type="match status" value="1"/>
</dbReference>
<comment type="function">
    <text evidence="7">One of the primary rRNA binding proteins, it binds directly to 16S rRNA where it nucleates assembly of the head domain of the 30S subunit. Is located at the subunit interface close to the decoding center, probably blocks exit of the E-site tRNA.</text>
</comment>
<dbReference type="HAMAP" id="MF_00480_B">
    <property type="entry name" value="Ribosomal_uS7_B"/>
    <property type="match status" value="1"/>
</dbReference>
<keyword evidence="11" id="KW-1185">Reference proteome</keyword>
<dbReference type="STRING" id="989403.SAMN05421798_10587"/>
<protein>
    <recommendedName>
        <fullName evidence="7">Small ribosomal subunit protein uS7</fullName>
    </recommendedName>
</protein>
<organism evidence="10 11">
    <name type="scientific">Pseudovibrio axinellae</name>
    <dbReference type="NCBI Taxonomy" id="989403"/>
    <lineage>
        <taxon>Bacteria</taxon>
        <taxon>Pseudomonadati</taxon>
        <taxon>Pseudomonadota</taxon>
        <taxon>Alphaproteobacteria</taxon>
        <taxon>Hyphomicrobiales</taxon>
        <taxon>Stappiaceae</taxon>
        <taxon>Pseudovibrio</taxon>
    </lineage>
</organism>
<dbReference type="Gene3D" id="1.10.455.10">
    <property type="entry name" value="Ribosomal protein S7 domain"/>
    <property type="match status" value="1"/>
</dbReference>
<comment type="similarity">
    <text evidence="1 7 8">Belongs to the universal ribosomal protein uS7 family.</text>
</comment>
<dbReference type="InterPro" id="IPR036823">
    <property type="entry name" value="Ribosomal_uS7_dom_sf"/>
</dbReference>
<dbReference type="GO" id="GO:0003735">
    <property type="term" value="F:structural constituent of ribosome"/>
    <property type="evidence" value="ECO:0007669"/>
    <property type="project" value="InterPro"/>
</dbReference>
<evidence type="ECO:0000256" key="7">
    <source>
        <dbReference type="HAMAP-Rule" id="MF_00480"/>
    </source>
</evidence>
<dbReference type="FunFam" id="1.10.455.10:FF:000001">
    <property type="entry name" value="30S ribosomal protein S7"/>
    <property type="match status" value="1"/>
</dbReference>
<dbReference type="GO" id="GO:0015935">
    <property type="term" value="C:small ribosomal subunit"/>
    <property type="evidence" value="ECO:0007669"/>
    <property type="project" value="InterPro"/>
</dbReference>
<name>A0A166A1E5_9HYPH</name>
<dbReference type="GO" id="GO:0006412">
    <property type="term" value="P:translation"/>
    <property type="evidence" value="ECO:0007669"/>
    <property type="project" value="UniProtKB-UniRule"/>
</dbReference>
<keyword evidence="5 7" id="KW-0689">Ribosomal protein</keyword>
<comment type="caution">
    <text evidence="10">The sequence shown here is derived from an EMBL/GenBank/DDBJ whole genome shotgun (WGS) entry which is preliminary data.</text>
</comment>
<keyword evidence="4 7" id="KW-0694">RNA-binding</keyword>
<evidence type="ECO:0000256" key="5">
    <source>
        <dbReference type="ARBA" id="ARBA00022980"/>
    </source>
</evidence>
<dbReference type="EMBL" id="LMCB01000007">
    <property type="protein sequence ID" value="KZL20522.1"/>
    <property type="molecule type" value="Genomic_DNA"/>
</dbReference>
<feature type="domain" description="Small ribosomal subunit protein uS7" evidence="9">
    <location>
        <begin position="2"/>
        <end position="149"/>
    </location>
</feature>
<dbReference type="InterPro" id="IPR000235">
    <property type="entry name" value="Ribosomal_uS7"/>
</dbReference>
<evidence type="ECO:0000313" key="10">
    <source>
        <dbReference type="EMBL" id="KZL20522.1"/>
    </source>
</evidence>
<dbReference type="PIRSF" id="PIRSF002122">
    <property type="entry name" value="RPS7p_RPS7a_RPS5e_RPS7o"/>
    <property type="match status" value="1"/>
</dbReference>
<keyword evidence="2 7" id="KW-0820">tRNA-binding</keyword>
<dbReference type="GO" id="GO:0019843">
    <property type="term" value="F:rRNA binding"/>
    <property type="evidence" value="ECO:0007669"/>
    <property type="project" value="UniProtKB-UniRule"/>
</dbReference>
<sequence length="156" mass="17724">MSRRHAAEKRQVIPDPKFGDIVVTKFMNAVMLDGKKSTAERIVYGAFDVIENKSKASPLEMFHQALENVMPQVEVRSRRVGGATYQVPVEVRTERRQALAIRWLISAARSRNETTMVGRLSGELLDAANGRGNSVKKREDTHRMAEANRAFAHYRW</sequence>
<dbReference type="Proteomes" id="UP000076577">
    <property type="component" value="Unassembled WGS sequence"/>
</dbReference>
<proteinExistence type="inferred from homology"/>
<evidence type="ECO:0000256" key="2">
    <source>
        <dbReference type="ARBA" id="ARBA00022555"/>
    </source>
</evidence>
<dbReference type="PANTHER" id="PTHR11205">
    <property type="entry name" value="RIBOSOMAL PROTEIN S7"/>
    <property type="match status" value="1"/>
</dbReference>
<dbReference type="PROSITE" id="PS00052">
    <property type="entry name" value="RIBOSOMAL_S7"/>
    <property type="match status" value="1"/>
</dbReference>
<comment type="subunit">
    <text evidence="7">Part of the 30S ribosomal subunit. Contacts proteins S9 and S11.</text>
</comment>
<dbReference type="SUPFAM" id="SSF47973">
    <property type="entry name" value="Ribosomal protein S7"/>
    <property type="match status" value="1"/>
</dbReference>
<evidence type="ECO:0000313" key="11">
    <source>
        <dbReference type="Proteomes" id="UP000076577"/>
    </source>
</evidence>
<dbReference type="PATRIC" id="fig|989403.3.peg.1469"/>
<dbReference type="InterPro" id="IPR005717">
    <property type="entry name" value="Ribosomal_uS7_bac/org-type"/>
</dbReference>
<dbReference type="RefSeq" id="WP_068004249.1">
    <property type="nucleotide sequence ID" value="NZ_FOFM01000005.1"/>
</dbReference>
<evidence type="ECO:0000256" key="1">
    <source>
        <dbReference type="ARBA" id="ARBA00007151"/>
    </source>
</evidence>
<gene>
    <name evidence="7 10" type="primary">rpsG</name>
    <name evidence="10" type="ORF">PsAD2_01377</name>
</gene>
<reference evidence="10 11" key="1">
    <citation type="journal article" date="2016" name="Front. Microbiol.">
        <title>Comparative Genomic Analysis Reveals a Diverse Repertoire of Genes Involved in Prokaryote-Eukaryote Interactions within the Pseudovibrio Genus.</title>
        <authorList>
            <person name="Romano S."/>
            <person name="Fernandez-Guerra A."/>
            <person name="Reen F.J."/>
            <person name="Glockner F.O."/>
            <person name="Crowley S.P."/>
            <person name="O'Sullivan O."/>
            <person name="Cotter P.D."/>
            <person name="Adams C."/>
            <person name="Dobson A.D."/>
            <person name="O'Gara F."/>
        </authorList>
    </citation>
    <scope>NUCLEOTIDE SEQUENCE [LARGE SCALE GENOMIC DNA]</scope>
    <source>
        <strain evidence="10 11">Ad2</strain>
    </source>
</reference>
<keyword evidence="3 7" id="KW-0699">rRNA-binding</keyword>
<evidence type="ECO:0000259" key="9">
    <source>
        <dbReference type="Pfam" id="PF00177"/>
    </source>
</evidence>
<dbReference type="Pfam" id="PF00177">
    <property type="entry name" value="Ribosomal_S7"/>
    <property type="match status" value="1"/>
</dbReference>
<dbReference type="InterPro" id="IPR023798">
    <property type="entry name" value="Ribosomal_uS7_dom"/>
</dbReference>